<proteinExistence type="predicted"/>
<evidence type="ECO:0000259" key="1">
    <source>
        <dbReference type="Pfam" id="PF16087"/>
    </source>
</evidence>
<gene>
    <name evidence="2" type="ORF">EZS28_029566</name>
</gene>
<organism evidence="2 3">
    <name type="scientific">Streblomastix strix</name>
    <dbReference type="NCBI Taxonomy" id="222440"/>
    <lineage>
        <taxon>Eukaryota</taxon>
        <taxon>Metamonada</taxon>
        <taxon>Preaxostyla</taxon>
        <taxon>Oxymonadida</taxon>
        <taxon>Streblomastigidae</taxon>
        <taxon>Streblomastix</taxon>
    </lineage>
</organism>
<dbReference type="PANTHER" id="PTHR47326">
    <property type="entry name" value="TRANSPOSABLE ELEMENT TC3 TRANSPOSASE-LIKE PROTEIN"/>
    <property type="match status" value="1"/>
</dbReference>
<dbReference type="AlphaFoldDB" id="A0A5J4UX71"/>
<dbReference type="Pfam" id="PF16087">
    <property type="entry name" value="DUF4817"/>
    <property type="match status" value="1"/>
</dbReference>
<reference evidence="2 3" key="1">
    <citation type="submission" date="2019-03" db="EMBL/GenBank/DDBJ databases">
        <title>Single cell metagenomics reveals metabolic interactions within the superorganism composed of flagellate Streblomastix strix and complex community of Bacteroidetes bacteria on its surface.</title>
        <authorList>
            <person name="Treitli S.C."/>
            <person name="Kolisko M."/>
            <person name="Husnik F."/>
            <person name="Keeling P."/>
            <person name="Hampl V."/>
        </authorList>
    </citation>
    <scope>NUCLEOTIDE SEQUENCE [LARGE SCALE GENOMIC DNA]</scope>
    <source>
        <strain evidence="2">ST1C</strain>
    </source>
</reference>
<evidence type="ECO:0000313" key="2">
    <source>
        <dbReference type="EMBL" id="KAA6374907.1"/>
    </source>
</evidence>
<accession>A0A5J4UX71</accession>
<evidence type="ECO:0000313" key="3">
    <source>
        <dbReference type="Proteomes" id="UP000324800"/>
    </source>
</evidence>
<protein>
    <recommendedName>
        <fullName evidence="1">DUF4817 domain-containing protein</fullName>
    </recommendedName>
</protein>
<dbReference type="Proteomes" id="UP000324800">
    <property type="component" value="Unassembled WGS sequence"/>
</dbReference>
<feature type="domain" description="DUF4817" evidence="1">
    <location>
        <begin position="20"/>
        <end position="68"/>
    </location>
</feature>
<dbReference type="PANTHER" id="PTHR47326:SF1">
    <property type="entry name" value="HTH PSQ-TYPE DOMAIN-CONTAINING PROTEIN"/>
    <property type="match status" value="1"/>
</dbReference>
<dbReference type="InterPro" id="IPR032135">
    <property type="entry name" value="DUF4817"/>
</dbReference>
<dbReference type="EMBL" id="SNRW01011625">
    <property type="protein sequence ID" value="KAA6374907.1"/>
    <property type="molecule type" value="Genomic_DNA"/>
</dbReference>
<name>A0A5J4UX71_9EUKA</name>
<sequence length="205" mass="23961">MWARSNQYLKVKKPKSVGRSIKQRINAVKQFYILGSVQKVLKNWIQKPKPDRQFITRTVKKFELTGSVHDKEHKGRKKTITTEENVAKVKEILQEKPTSPIRTAVEQVGLTLGNTERIKLSLGLHSYRLQRRQELLETDYQTRMEAYMALLEKQKKSPNFCDKIFWSDECLFELAGHINTFNCYYNAAQNPHFTMEVTNKASKKP</sequence>
<comment type="caution">
    <text evidence="2">The sequence shown here is derived from an EMBL/GenBank/DDBJ whole genome shotgun (WGS) entry which is preliminary data.</text>
</comment>
<dbReference type="OrthoDB" id="8001106at2759"/>